<organism evidence="2 3">
    <name type="scientific">Sistotremastrum niveocremeum HHB9708</name>
    <dbReference type="NCBI Taxonomy" id="1314777"/>
    <lineage>
        <taxon>Eukaryota</taxon>
        <taxon>Fungi</taxon>
        <taxon>Dikarya</taxon>
        <taxon>Basidiomycota</taxon>
        <taxon>Agaricomycotina</taxon>
        <taxon>Agaricomycetes</taxon>
        <taxon>Sistotremastrales</taxon>
        <taxon>Sistotremastraceae</taxon>
        <taxon>Sertulicium</taxon>
        <taxon>Sertulicium niveocremeum</taxon>
    </lineage>
</organism>
<dbReference type="InterPro" id="IPR025724">
    <property type="entry name" value="GAG-pre-integrase_dom"/>
</dbReference>
<gene>
    <name evidence="2" type="ORF">SISNIDRAFT_391451</name>
</gene>
<dbReference type="Pfam" id="PF13976">
    <property type="entry name" value="gag_pre-integrs"/>
    <property type="match status" value="1"/>
</dbReference>
<feature type="non-terminal residue" evidence="2">
    <location>
        <position position="1"/>
    </location>
</feature>
<keyword evidence="3" id="KW-1185">Reference proteome</keyword>
<dbReference type="EMBL" id="KV419416">
    <property type="protein sequence ID" value="KZS91368.1"/>
    <property type="molecule type" value="Genomic_DNA"/>
</dbReference>
<evidence type="ECO:0000259" key="1">
    <source>
        <dbReference type="Pfam" id="PF13976"/>
    </source>
</evidence>
<dbReference type="STRING" id="1314777.A0A164SDB9"/>
<accession>A0A164SDB9</accession>
<proteinExistence type="predicted"/>
<evidence type="ECO:0000313" key="3">
    <source>
        <dbReference type="Proteomes" id="UP000076722"/>
    </source>
</evidence>
<dbReference type="OrthoDB" id="3229173at2759"/>
<protein>
    <recommendedName>
        <fullName evidence="1">GAG-pre-integrase domain-containing protein</fullName>
    </recommendedName>
</protein>
<feature type="non-terminal residue" evidence="2">
    <location>
        <position position="178"/>
    </location>
</feature>
<name>A0A164SDB9_9AGAM</name>
<dbReference type="AlphaFoldDB" id="A0A164SDB9"/>
<evidence type="ECO:0000313" key="2">
    <source>
        <dbReference type="EMBL" id="KZS91368.1"/>
    </source>
</evidence>
<reference evidence="2 3" key="1">
    <citation type="journal article" date="2016" name="Mol. Biol. Evol.">
        <title>Comparative Genomics of Early-Diverging Mushroom-Forming Fungi Provides Insights into the Origins of Lignocellulose Decay Capabilities.</title>
        <authorList>
            <person name="Nagy L.G."/>
            <person name="Riley R."/>
            <person name="Tritt A."/>
            <person name="Adam C."/>
            <person name="Daum C."/>
            <person name="Floudas D."/>
            <person name="Sun H."/>
            <person name="Yadav J.S."/>
            <person name="Pangilinan J."/>
            <person name="Larsson K.H."/>
            <person name="Matsuura K."/>
            <person name="Barry K."/>
            <person name="Labutti K."/>
            <person name="Kuo R."/>
            <person name="Ohm R.A."/>
            <person name="Bhattacharya S.S."/>
            <person name="Shirouzu T."/>
            <person name="Yoshinaga Y."/>
            <person name="Martin F.M."/>
            <person name="Grigoriev I.V."/>
            <person name="Hibbett D.S."/>
        </authorList>
    </citation>
    <scope>NUCLEOTIDE SEQUENCE [LARGE SCALE GENOMIC DNA]</scope>
    <source>
        <strain evidence="2 3">HHB9708</strain>
    </source>
</reference>
<dbReference type="Proteomes" id="UP000076722">
    <property type="component" value="Unassembled WGS sequence"/>
</dbReference>
<sequence length="178" mass="20327">LDGKTQRLVEFHRVLHVPDLCSNLLAVLHLTRHKRFQVTIRDSQMSFLLHNKRLFTATVKDSNNAVLDGITNPMTDFAGLVSTCPLHYTLWHRRCAHANHDDIKRMHTQSLLVTGITVKDNTLPDPICEPCLAGKMSRLVPKTASRQTEAFGLIHSDLHQQKKPTPQGYHYWVTFIDD</sequence>
<feature type="domain" description="GAG-pre-integrase" evidence="1">
    <location>
        <begin position="88"/>
        <end position="136"/>
    </location>
</feature>